<reference evidence="1 2" key="2">
    <citation type="journal article" date="2019" name="G3 (Bethesda)">
        <title>Hybrid Assembly of the Genome of the Entomopathogenic Nematode Steinernema carpocapsae Identifies the X-Chromosome.</title>
        <authorList>
            <person name="Serra L."/>
            <person name="Macchietto M."/>
            <person name="Macias-Munoz A."/>
            <person name="McGill C.J."/>
            <person name="Rodriguez I.M."/>
            <person name="Rodriguez B."/>
            <person name="Murad R."/>
            <person name="Mortazavi A."/>
        </authorList>
    </citation>
    <scope>NUCLEOTIDE SEQUENCE [LARGE SCALE GENOMIC DNA]</scope>
    <source>
        <strain evidence="1 2">ALL</strain>
    </source>
</reference>
<accession>A0A4U5MSU0</accession>
<dbReference type="AlphaFoldDB" id="A0A4U5MSU0"/>
<evidence type="ECO:0000313" key="1">
    <source>
        <dbReference type="EMBL" id="TKR72754.1"/>
    </source>
</evidence>
<organism evidence="1 2">
    <name type="scientific">Steinernema carpocapsae</name>
    <name type="common">Entomopathogenic nematode</name>
    <dbReference type="NCBI Taxonomy" id="34508"/>
    <lineage>
        <taxon>Eukaryota</taxon>
        <taxon>Metazoa</taxon>
        <taxon>Ecdysozoa</taxon>
        <taxon>Nematoda</taxon>
        <taxon>Chromadorea</taxon>
        <taxon>Rhabditida</taxon>
        <taxon>Tylenchina</taxon>
        <taxon>Panagrolaimomorpha</taxon>
        <taxon>Strongyloidoidea</taxon>
        <taxon>Steinernematidae</taxon>
        <taxon>Steinernema</taxon>
    </lineage>
</organism>
<gene>
    <name evidence="1" type="ORF">L596_020160</name>
</gene>
<proteinExistence type="predicted"/>
<dbReference type="Proteomes" id="UP000298663">
    <property type="component" value="Unassembled WGS sequence"/>
</dbReference>
<evidence type="ECO:0000313" key="2">
    <source>
        <dbReference type="Proteomes" id="UP000298663"/>
    </source>
</evidence>
<comment type="caution">
    <text evidence="1">The sequence shown here is derived from an EMBL/GenBank/DDBJ whole genome shotgun (WGS) entry which is preliminary data.</text>
</comment>
<name>A0A4U5MSU0_STECR</name>
<keyword evidence="2" id="KW-1185">Reference proteome</keyword>
<sequence>MESPEELVLDAIKKVFKETDIGCSNEELRVAVSNYFNYALKDACAMLNPTCDTYDSGRLVFRCKKHPESDFDGVKVDTWRGSCAFVNRRVTAENHLRRVPDLILGSGRHQTYDAPKQSTITSGPISVNHVKFGKPCNRYKLVCRAQLLSCYEIKFPQLRLNFDEQQKKFVEGTISKFERMAQHWRVEYEPLRTVDDNLRRKRHLQRNCQYLPGQPKKHSAEYYEFRKRFFGNEFEDLVVAMEVIQTMTIKELDIRNYQDLELKYNQLVKGSRNRAQKLPLPKKPNFLVYERLQDGFNVYVFWTV</sequence>
<dbReference type="EMBL" id="AZBU02000006">
    <property type="protein sequence ID" value="TKR72754.1"/>
    <property type="molecule type" value="Genomic_DNA"/>
</dbReference>
<protein>
    <submittedName>
        <fullName evidence="1">Uncharacterized protein</fullName>
    </submittedName>
</protein>
<reference evidence="1 2" key="1">
    <citation type="journal article" date="2015" name="Genome Biol.">
        <title>Comparative genomics of Steinernema reveals deeply conserved gene regulatory networks.</title>
        <authorList>
            <person name="Dillman A.R."/>
            <person name="Macchietto M."/>
            <person name="Porter C.F."/>
            <person name="Rogers A."/>
            <person name="Williams B."/>
            <person name="Antoshechkin I."/>
            <person name="Lee M.M."/>
            <person name="Goodwin Z."/>
            <person name="Lu X."/>
            <person name="Lewis E.E."/>
            <person name="Goodrich-Blair H."/>
            <person name="Stock S.P."/>
            <person name="Adams B.J."/>
            <person name="Sternberg P.W."/>
            <person name="Mortazavi A."/>
        </authorList>
    </citation>
    <scope>NUCLEOTIDE SEQUENCE [LARGE SCALE GENOMIC DNA]</scope>
    <source>
        <strain evidence="1 2">ALL</strain>
    </source>
</reference>